<dbReference type="OrthoDB" id="6077795at2"/>
<organism evidence="1 2">
    <name type="scientific">Niastella vici</name>
    <dbReference type="NCBI Taxonomy" id="1703345"/>
    <lineage>
        <taxon>Bacteria</taxon>
        <taxon>Pseudomonadati</taxon>
        <taxon>Bacteroidota</taxon>
        <taxon>Chitinophagia</taxon>
        <taxon>Chitinophagales</taxon>
        <taxon>Chitinophagaceae</taxon>
        <taxon>Niastella</taxon>
    </lineage>
</organism>
<evidence type="ECO:0008006" key="3">
    <source>
        <dbReference type="Google" id="ProtNLM"/>
    </source>
</evidence>
<comment type="caution">
    <text evidence="1">The sequence shown here is derived from an EMBL/GenBank/DDBJ whole genome shotgun (WGS) entry which is preliminary data.</text>
</comment>
<accession>A0A1V9FZK3</accession>
<evidence type="ECO:0000313" key="1">
    <source>
        <dbReference type="EMBL" id="OQP63757.1"/>
    </source>
</evidence>
<reference evidence="1 2" key="1">
    <citation type="submission" date="2016-03" db="EMBL/GenBank/DDBJ databases">
        <title>Niastella vici sp. nov., isolated from farmland soil.</title>
        <authorList>
            <person name="Chen L."/>
            <person name="Wang D."/>
            <person name="Yang S."/>
            <person name="Wang G."/>
        </authorList>
    </citation>
    <scope>NUCLEOTIDE SEQUENCE [LARGE SCALE GENOMIC DNA]</scope>
    <source>
        <strain evidence="1 2">DJ57</strain>
    </source>
</reference>
<dbReference type="RefSeq" id="WP_081147417.1">
    <property type="nucleotide sequence ID" value="NZ_LVYD01000044.1"/>
</dbReference>
<dbReference type="EMBL" id="LVYD01000044">
    <property type="protein sequence ID" value="OQP63757.1"/>
    <property type="molecule type" value="Genomic_DNA"/>
</dbReference>
<keyword evidence="2" id="KW-1185">Reference proteome</keyword>
<protein>
    <recommendedName>
        <fullName evidence="3">DUF4136 domain-containing protein</fullName>
    </recommendedName>
</protein>
<proteinExistence type="predicted"/>
<dbReference type="AlphaFoldDB" id="A0A1V9FZK3"/>
<dbReference type="PROSITE" id="PS51257">
    <property type="entry name" value="PROKAR_LIPOPROTEIN"/>
    <property type="match status" value="1"/>
</dbReference>
<evidence type="ECO:0000313" key="2">
    <source>
        <dbReference type="Proteomes" id="UP000192796"/>
    </source>
</evidence>
<gene>
    <name evidence="1" type="ORF">A3860_22720</name>
</gene>
<dbReference type="Proteomes" id="UP000192796">
    <property type="component" value="Unassembled WGS sequence"/>
</dbReference>
<sequence>MNTIKLLPVIGLIFLGACSSSRVTHSWKSEFPAKNYNKILVIALSGTDMFTRQKMEDHLVGDLSNQGYNATSSLKEFGAKAFRQMNEEAVLDKLQNSGFDAVITIVLLDKEKERYYVPGRMNYSPYAFYYHRFWGYYTTIYDRVYTPGYYITNTKYFWESNLFDVSSKELIYSVQTESFDPASSEMLAHEYGKLIVKDMVKNQVLSKKELVAKDGHNAEQQ</sequence>
<dbReference type="STRING" id="1703345.A3860_22720"/>
<name>A0A1V9FZK3_9BACT</name>